<protein>
    <recommendedName>
        <fullName evidence="5 12">Cell division protein FtsX</fullName>
    </recommendedName>
</protein>
<comment type="similarity">
    <text evidence="3 12">Belongs to the ABC-4 integral membrane protein family. FtsX subfamily.</text>
</comment>
<dbReference type="PANTHER" id="PTHR47755">
    <property type="entry name" value="CELL DIVISION PROTEIN FTSX"/>
    <property type="match status" value="1"/>
</dbReference>
<evidence type="ECO:0000259" key="14">
    <source>
        <dbReference type="Pfam" id="PF02687"/>
    </source>
</evidence>
<feature type="transmembrane region" description="Helical" evidence="13">
    <location>
        <begin position="221"/>
        <end position="245"/>
    </location>
</feature>
<evidence type="ECO:0000256" key="8">
    <source>
        <dbReference type="ARBA" id="ARBA00022692"/>
    </source>
</evidence>
<dbReference type="InterPro" id="IPR047929">
    <property type="entry name" value="FtsX_actino"/>
</dbReference>
<evidence type="ECO:0000313" key="17">
    <source>
        <dbReference type="Proteomes" id="UP001164965"/>
    </source>
</evidence>
<keyword evidence="6 12" id="KW-1003">Cell membrane</keyword>
<keyword evidence="11 12" id="KW-0131">Cell cycle</keyword>
<dbReference type="Gene3D" id="3.30.70.3040">
    <property type="match status" value="1"/>
</dbReference>
<evidence type="ECO:0000256" key="1">
    <source>
        <dbReference type="ARBA" id="ARBA00003552"/>
    </source>
</evidence>
<reference evidence="16" key="1">
    <citation type="submission" date="2022-10" db="EMBL/GenBank/DDBJ databases">
        <title>Rhodococcus sp.75.</title>
        <authorList>
            <person name="Sun M."/>
        </authorList>
    </citation>
    <scope>NUCLEOTIDE SEQUENCE</scope>
    <source>
        <strain evidence="16">75</strain>
    </source>
</reference>
<evidence type="ECO:0000256" key="4">
    <source>
        <dbReference type="ARBA" id="ARBA00011160"/>
    </source>
</evidence>
<feature type="transmembrane region" description="Helical" evidence="13">
    <location>
        <begin position="175"/>
        <end position="200"/>
    </location>
</feature>
<evidence type="ECO:0000256" key="13">
    <source>
        <dbReference type="SAM" id="Phobius"/>
    </source>
</evidence>
<evidence type="ECO:0000256" key="9">
    <source>
        <dbReference type="ARBA" id="ARBA00022989"/>
    </source>
</evidence>
<keyword evidence="17" id="KW-1185">Reference proteome</keyword>
<sequence length="300" mass="32403">MRASFVFSEVVTGLRRNITMTIAMIITTAISLGLLGGGLLVVQMTNKTEQIYFDRVEVAVYLTNDVSTNDAACTGAICSTLQRDLEATAGVESVSYESRADAYARFQEVFANQPELVQLARPEALPASFRVKLTDPQRFAIINQQFGTKPGVDKVVDQADLVQRLFSVLGGVRNAAFAIAILQAFAALLLISNMIQVAAYTRRTEVGIMRLVGATRWYTQLPFLLEAVVAGVIGSALAIGGLVVAKTAFLDDVLRDLYQSNIIGQITTSDVLFVSPVLAIVGIGLAAVTAYVTLRLYVRQ</sequence>
<dbReference type="EMBL" id="CP110615">
    <property type="protein sequence ID" value="UZJ23893.1"/>
    <property type="molecule type" value="Genomic_DNA"/>
</dbReference>
<keyword evidence="9 13" id="KW-1133">Transmembrane helix</keyword>
<evidence type="ECO:0000256" key="2">
    <source>
        <dbReference type="ARBA" id="ARBA00004651"/>
    </source>
</evidence>
<organism evidence="16 17">
    <name type="scientific">Rhodococcus antarcticus</name>
    <dbReference type="NCBI Taxonomy" id="2987751"/>
    <lineage>
        <taxon>Bacteria</taxon>
        <taxon>Bacillati</taxon>
        <taxon>Actinomycetota</taxon>
        <taxon>Actinomycetes</taxon>
        <taxon>Mycobacteriales</taxon>
        <taxon>Nocardiaceae</taxon>
        <taxon>Rhodococcus</taxon>
    </lineage>
</organism>
<accession>A0ABY6NY32</accession>
<evidence type="ECO:0000256" key="10">
    <source>
        <dbReference type="ARBA" id="ARBA00023136"/>
    </source>
</evidence>
<dbReference type="Proteomes" id="UP001164965">
    <property type="component" value="Chromosome"/>
</dbReference>
<evidence type="ECO:0000256" key="5">
    <source>
        <dbReference type="ARBA" id="ARBA00021907"/>
    </source>
</evidence>
<dbReference type="InterPro" id="IPR040690">
    <property type="entry name" value="FtsX_ECD"/>
</dbReference>
<dbReference type="RefSeq" id="WP_265382001.1">
    <property type="nucleotide sequence ID" value="NZ_CP110615.1"/>
</dbReference>
<feature type="domain" description="ABC3 transporter permease C-terminal" evidence="14">
    <location>
        <begin position="178"/>
        <end position="291"/>
    </location>
</feature>
<dbReference type="NCBIfam" id="NF038346">
    <property type="entry name" value="FtsX_actino"/>
    <property type="match status" value="1"/>
</dbReference>
<evidence type="ECO:0000313" key="16">
    <source>
        <dbReference type="EMBL" id="UZJ23893.1"/>
    </source>
</evidence>
<keyword evidence="10 12" id="KW-0472">Membrane</keyword>
<proteinExistence type="inferred from homology"/>
<keyword evidence="8 13" id="KW-0812">Transmembrane</keyword>
<dbReference type="Pfam" id="PF02687">
    <property type="entry name" value="FtsX"/>
    <property type="match status" value="1"/>
</dbReference>
<evidence type="ECO:0000259" key="15">
    <source>
        <dbReference type="Pfam" id="PF18075"/>
    </source>
</evidence>
<evidence type="ECO:0000256" key="3">
    <source>
        <dbReference type="ARBA" id="ARBA00007379"/>
    </source>
</evidence>
<feature type="transmembrane region" description="Helical" evidence="13">
    <location>
        <begin position="21"/>
        <end position="42"/>
    </location>
</feature>
<dbReference type="InterPro" id="IPR004513">
    <property type="entry name" value="FtsX"/>
</dbReference>
<evidence type="ECO:0000256" key="11">
    <source>
        <dbReference type="ARBA" id="ARBA00023306"/>
    </source>
</evidence>
<comment type="function">
    <text evidence="1">Part of the ABC transporter FtsEX involved in cellular division.</text>
</comment>
<feature type="transmembrane region" description="Helical" evidence="13">
    <location>
        <begin position="277"/>
        <end position="298"/>
    </location>
</feature>
<feature type="domain" description="FtsX extracellular" evidence="15">
    <location>
        <begin position="56"/>
        <end position="155"/>
    </location>
</feature>
<evidence type="ECO:0000256" key="7">
    <source>
        <dbReference type="ARBA" id="ARBA00022618"/>
    </source>
</evidence>
<gene>
    <name evidence="16" type="primary">ftsX</name>
    <name evidence="16" type="ORF">RHODO2019_11910</name>
</gene>
<dbReference type="Pfam" id="PF18075">
    <property type="entry name" value="FtsX_ECD"/>
    <property type="match status" value="1"/>
</dbReference>
<dbReference type="InterPro" id="IPR003838">
    <property type="entry name" value="ABC3_permease_C"/>
</dbReference>
<evidence type="ECO:0000256" key="12">
    <source>
        <dbReference type="PIRNR" id="PIRNR003097"/>
    </source>
</evidence>
<evidence type="ECO:0000256" key="6">
    <source>
        <dbReference type="ARBA" id="ARBA00022475"/>
    </source>
</evidence>
<keyword evidence="7 12" id="KW-0132">Cell division</keyword>
<dbReference type="PIRSF" id="PIRSF003097">
    <property type="entry name" value="FtsX"/>
    <property type="match status" value="1"/>
</dbReference>
<name>A0ABY6NY32_9NOCA</name>
<comment type="subcellular location">
    <subcellularLocation>
        <location evidence="2">Cell membrane</location>
        <topology evidence="2">Multi-pass membrane protein</topology>
    </subcellularLocation>
</comment>
<dbReference type="PANTHER" id="PTHR47755:SF1">
    <property type="entry name" value="CELL DIVISION PROTEIN FTSX"/>
    <property type="match status" value="1"/>
</dbReference>
<comment type="subunit">
    <text evidence="4">Forms a membrane-associated complex with FtsE.</text>
</comment>